<dbReference type="Proteomes" id="UP000694240">
    <property type="component" value="Chromosome 13"/>
</dbReference>
<keyword evidence="7" id="KW-0012">Acyltransferase</keyword>
<dbReference type="GO" id="GO:0047196">
    <property type="term" value="F:long-chain-alcohol O-fatty-acyltransferase activity"/>
    <property type="evidence" value="ECO:0007669"/>
    <property type="project" value="UniProtKB-EC"/>
</dbReference>
<dbReference type="GO" id="GO:0005886">
    <property type="term" value="C:plasma membrane"/>
    <property type="evidence" value="ECO:0007669"/>
    <property type="project" value="UniProtKB-SubCell"/>
</dbReference>
<dbReference type="AlphaFoldDB" id="A0A8T1XHI5"/>
<evidence type="ECO:0000256" key="10">
    <source>
        <dbReference type="ARBA" id="ARBA00048109"/>
    </source>
</evidence>
<dbReference type="InterPro" id="IPR004255">
    <property type="entry name" value="O-acyltransferase_WSD1_N"/>
</dbReference>
<evidence type="ECO:0000256" key="3">
    <source>
        <dbReference type="ARBA" id="ARBA00004771"/>
    </source>
</evidence>
<evidence type="ECO:0000313" key="15">
    <source>
        <dbReference type="Proteomes" id="UP000694240"/>
    </source>
</evidence>
<comment type="subcellular location">
    <subcellularLocation>
        <location evidence="1">Cell membrane</location>
        <topology evidence="1">Single-pass membrane protein</topology>
    </subcellularLocation>
    <subcellularLocation>
        <location evidence="2">Endoplasmic reticulum membrane</location>
    </subcellularLocation>
</comment>
<reference evidence="14 15" key="1">
    <citation type="submission" date="2020-12" db="EMBL/GenBank/DDBJ databases">
        <title>Concerted genomic and epigenomic changes stabilize Arabidopsis allopolyploids.</title>
        <authorList>
            <person name="Chen Z."/>
        </authorList>
    </citation>
    <scope>NUCLEOTIDE SEQUENCE [LARGE SCALE GENOMIC DNA]</scope>
    <source>
        <strain evidence="14">Allo738</strain>
        <tissue evidence="14">Leaf</tissue>
    </source>
</reference>
<accession>A0A8T1XHI5</accession>
<keyword evidence="6" id="KW-0256">Endoplasmic reticulum</keyword>
<dbReference type="GO" id="GO:0019432">
    <property type="term" value="P:triglyceride biosynthetic process"/>
    <property type="evidence" value="ECO:0007669"/>
    <property type="project" value="TreeGrafter"/>
</dbReference>
<gene>
    <name evidence="14" type="ORF">ISN45_Aa08g016420</name>
</gene>
<comment type="catalytic activity">
    <reaction evidence="10">
        <text>an acyl-CoA + a 1,2-diacyl-sn-glycerol = a triacyl-sn-glycerol + CoA</text>
        <dbReference type="Rhea" id="RHEA:10868"/>
        <dbReference type="ChEBI" id="CHEBI:17815"/>
        <dbReference type="ChEBI" id="CHEBI:57287"/>
        <dbReference type="ChEBI" id="CHEBI:58342"/>
        <dbReference type="ChEBI" id="CHEBI:64615"/>
        <dbReference type="EC" id="2.3.1.20"/>
    </reaction>
</comment>
<dbReference type="GO" id="GO:0005789">
    <property type="term" value="C:endoplasmic reticulum membrane"/>
    <property type="evidence" value="ECO:0007669"/>
    <property type="project" value="UniProtKB-SubCell"/>
</dbReference>
<name>A0A8T1XHI5_9BRAS</name>
<evidence type="ECO:0000256" key="7">
    <source>
        <dbReference type="ARBA" id="ARBA00023315"/>
    </source>
</evidence>
<evidence type="ECO:0000256" key="11">
    <source>
        <dbReference type="SAM" id="Phobius"/>
    </source>
</evidence>
<feature type="domain" description="O-acyltransferase WSD1-like N-terminal" evidence="12">
    <location>
        <begin position="96"/>
        <end position="260"/>
    </location>
</feature>
<evidence type="ECO:0000259" key="12">
    <source>
        <dbReference type="Pfam" id="PF03007"/>
    </source>
</evidence>
<comment type="catalytic activity">
    <reaction evidence="9">
        <text>a long chain fatty alcohol + a fatty acyl-CoA = a long-chain alcohol wax ester + CoA</text>
        <dbReference type="Rhea" id="RHEA:38443"/>
        <dbReference type="ChEBI" id="CHEBI:17135"/>
        <dbReference type="ChEBI" id="CHEBI:57287"/>
        <dbReference type="ChEBI" id="CHEBI:77636"/>
        <dbReference type="ChEBI" id="CHEBI:235323"/>
        <dbReference type="EC" id="2.3.1.75"/>
    </reaction>
</comment>
<evidence type="ECO:0000256" key="9">
    <source>
        <dbReference type="ARBA" id="ARBA00047604"/>
    </source>
</evidence>
<proteinExistence type="inferred from homology"/>
<comment type="caution">
    <text evidence="14">The sequence shown here is derived from an EMBL/GenBank/DDBJ whole genome shotgun (WGS) entry which is preliminary data.</text>
</comment>
<evidence type="ECO:0000256" key="4">
    <source>
        <dbReference type="ARBA" id="ARBA00005189"/>
    </source>
</evidence>
<keyword evidence="11" id="KW-0812">Transmembrane</keyword>
<keyword evidence="15" id="KW-1185">Reference proteome</keyword>
<evidence type="ECO:0000256" key="8">
    <source>
        <dbReference type="ARBA" id="ARBA00024360"/>
    </source>
</evidence>
<dbReference type="PANTHER" id="PTHR31650:SF44">
    <property type="entry name" value="WAX ESTER SYNTHASE_DIACYLGLYCEROL ACYLTRANSFERASE 10-RELATED"/>
    <property type="match status" value="1"/>
</dbReference>
<feature type="transmembrane region" description="Helical" evidence="11">
    <location>
        <begin position="185"/>
        <end position="216"/>
    </location>
</feature>
<comment type="pathway">
    <text evidence="4">Lipid metabolism.</text>
</comment>
<keyword evidence="11" id="KW-0472">Membrane</keyword>
<evidence type="ECO:0000256" key="5">
    <source>
        <dbReference type="ARBA" id="ARBA00022679"/>
    </source>
</evidence>
<keyword evidence="5" id="KW-0808">Transferase</keyword>
<dbReference type="GO" id="GO:0004144">
    <property type="term" value="F:diacylglycerol O-acyltransferase activity"/>
    <property type="evidence" value="ECO:0007669"/>
    <property type="project" value="UniProtKB-EC"/>
</dbReference>
<evidence type="ECO:0000256" key="2">
    <source>
        <dbReference type="ARBA" id="ARBA00004586"/>
    </source>
</evidence>
<comment type="pathway">
    <text evidence="3">Glycerolipid metabolism; triacylglycerol biosynthesis.</text>
</comment>
<dbReference type="InterPro" id="IPR045034">
    <property type="entry name" value="O-acyltransferase_WSD1-like"/>
</dbReference>
<protein>
    <submittedName>
        <fullName evidence="14">O-acyltransferase WSD1 N-terminal</fullName>
    </submittedName>
</protein>
<keyword evidence="11" id="KW-1133">Transmembrane helix</keyword>
<evidence type="ECO:0000256" key="1">
    <source>
        <dbReference type="ARBA" id="ARBA00004162"/>
    </source>
</evidence>
<dbReference type="PANTHER" id="PTHR31650">
    <property type="entry name" value="O-ACYLTRANSFERASE (WSD1-LIKE) FAMILY PROTEIN"/>
    <property type="match status" value="1"/>
</dbReference>
<sequence>MTKEKVEEEPLSPMARLFQSPGIDNCIVTMIGFKAKINPDIILDELKQNVSKHPRFCSKLSDDGARWMKIKVNVEDHVFAPDIDPQEINKDGDSFVDDYVSRLTLIPLDKSKPLWDIHILNVKTSDAEAVGVMRCHHSLADGMSLMSLLVACTRKTSDLEAFPTIPAIKRREQIMSQRLGNKGWLLRWIFAIYFAVRLIWNTIVDLLLLLATIMFLKDTETPLNECASVGNNARRFYHRTISLDDIKLIKNAMNMTINDVLLGVTQAALSRYLNQRYGDKDGEDGTTKSDLNNLPGEIRIRAGVAVNLRQDIGIQPVEDMLAKGSKCRWGNYDSLVFVPLSISLEIDPLVPLLKAKSIMDRKKHSLCAAMHYSVLEFIINTFGPKVFKRTCSNTTTILSNIVGPVEEVSLHGNCITYIALSGYGHSQALMIHFISYAKKMVITIAVDPAVIPDPHNICDEMEKSLKAIKDTLSSKSDRFVGVHS</sequence>
<dbReference type="InterPro" id="IPR009721">
    <property type="entry name" value="O-acyltransferase_WSD1_C"/>
</dbReference>
<evidence type="ECO:0000259" key="13">
    <source>
        <dbReference type="Pfam" id="PF06974"/>
    </source>
</evidence>
<comment type="similarity">
    <text evidence="8">In the N-terminal section; belongs to the long-chain O-acyltransferase family.</text>
</comment>
<feature type="domain" description="O-acyltransferase WSD1 C-terminal" evidence="13">
    <location>
        <begin position="329"/>
        <end position="469"/>
    </location>
</feature>
<evidence type="ECO:0000313" key="14">
    <source>
        <dbReference type="EMBL" id="KAG7534063.1"/>
    </source>
</evidence>
<organism evidence="14 15">
    <name type="scientific">Arabidopsis thaliana x Arabidopsis arenosa</name>
    <dbReference type="NCBI Taxonomy" id="1240361"/>
    <lineage>
        <taxon>Eukaryota</taxon>
        <taxon>Viridiplantae</taxon>
        <taxon>Streptophyta</taxon>
        <taxon>Embryophyta</taxon>
        <taxon>Tracheophyta</taxon>
        <taxon>Spermatophyta</taxon>
        <taxon>Magnoliopsida</taxon>
        <taxon>eudicotyledons</taxon>
        <taxon>Gunneridae</taxon>
        <taxon>Pentapetalae</taxon>
        <taxon>rosids</taxon>
        <taxon>malvids</taxon>
        <taxon>Brassicales</taxon>
        <taxon>Brassicaceae</taxon>
        <taxon>Camelineae</taxon>
        <taxon>Arabidopsis</taxon>
    </lineage>
</organism>
<evidence type="ECO:0000256" key="6">
    <source>
        <dbReference type="ARBA" id="ARBA00022824"/>
    </source>
</evidence>
<dbReference type="Pfam" id="PF03007">
    <property type="entry name" value="WS_DGAT_cat"/>
    <property type="match status" value="1"/>
</dbReference>
<dbReference type="EMBL" id="JAEFBK010000013">
    <property type="protein sequence ID" value="KAG7534063.1"/>
    <property type="molecule type" value="Genomic_DNA"/>
</dbReference>
<dbReference type="Pfam" id="PF06974">
    <property type="entry name" value="WS_DGAT_C"/>
    <property type="match status" value="1"/>
</dbReference>